<gene>
    <name evidence="4" type="primary">wcaA</name>
    <name evidence="4" type="ORF">MFUM_1050014</name>
</gene>
<dbReference type="eggNOG" id="COG3250">
    <property type="taxonomic scope" value="Bacteria"/>
</dbReference>
<dbReference type="eggNOG" id="COG1216">
    <property type="taxonomic scope" value="Bacteria"/>
</dbReference>
<dbReference type="PANTHER" id="PTHR43685">
    <property type="entry name" value="GLYCOSYLTRANSFERASE"/>
    <property type="match status" value="1"/>
</dbReference>
<dbReference type="Gene3D" id="3.20.20.80">
    <property type="entry name" value="Glycosidases"/>
    <property type="match status" value="1"/>
</dbReference>
<feature type="domain" description="Glycosyltransferase 2-like" evidence="2">
    <location>
        <begin position="323"/>
        <end position="478"/>
    </location>
</feature>
<dbReference type="Gene3D" id="3.90.550.10">
    <property type="entry name" value="Spore Coat Polysaccharide Biosynthesis Protein SpsA, Chain A"/>
    <property type="match status" value="1"/>
</dbReference>
<sequence>MPLHFAVTTSAPSESQLFSQRIKIHSKFFYNKGKKFYLQGVNYGPFRPRDSTNSYFPLAEEVRNDFLLMQKAGINTIRTYHFPPSWLLDLAEEYGLKILVSIPWTERYLYFSDSKSFNAFKQWILQKVKEYVGHQALLGYFVDNELPPDCIRFYGRKKIEKLISDLLLLIKNTDGEALVSYANFPPTEYFQPYPVDFYSFNVYLHNPKDLEAYLYKLQNLAGEKPLILSEFGMDSLRHGQDNQAWLLGEHIRIVFQSGLAGTIIFSWTDEWFTGGMEIEDWAFGLVTKNREPKKSYWIISKLFQGPHLPLCQRFPLERTPKVSVVVCSYNGANTLSDCLSSLRALQYPDYEIIVVDDGSTDHTQEILKKFPEVIAIHQANKGLGVARNEGIKRASGEIVVFTDSDCMADPDWLYFLVKTLLDKQYVACGGPNYSPIPKGLIQAIISLAPGSPSHVLLTDSSAEHIPGCNMAFWKWIFEKVGYFDPIFRKAGDDVDFCWRILFNGYQIGFNPSAIVWHYRRFTIKEYLKQQIGYGEAEALLRFKHPHYFGALGSAIWKGQIYEQNFNLFSLRKSSIYQGVFGTGLFQFLYPGKENYWVTLTRSFEYMMAASFLSLLFFTIEKTRLWFFLPFLPSLWSALSYIAQLKADPKKLRFTSKLLLFSLVVIQPIVRGITRHKRWFFSRKLPLAFPGNSTSLIPMIFTIQRPLILSYWSKTGQDRISLLKKIIEKLDEKACRYALDSGWDSWDIFLYADNFWDCPLLSLTEIYPRNERIIKIKLDAKPTSLHKLIFFVMLLTTCFLWVGVGQISLLATLPLLALLSFYLRIKQRRMFIKLMALIDQAAKEALLTKI</sequence>
<dbReference type="GO" id="GO:0005975">
    <property type="term" value="P:carbohydrate metabolic process"/>
    <property type="evidence" value="ECO:0007669"/>
    <property type="project" value="InterPro"/>
</dbReference>
<comment type="caution">
    <text evidence="4">The sequence shown here is derived from an EMBL/GenBank/DDBJ whole genome shotgun (WGS) entry which is preliminary data.</text>
</comment>
<organism evidence="4 5">
    <name type="scientific">Methylacidiphilum fumariolicum (strain SolV)</name>
    <dbReference type="NCBI Taxonomy" id="1156937"/>
    <lineage>
        <taxon>Bacteria</taxon>
        <taxon>Pseudomonadati</taxon>
        <taxon>Verrucomicrobiota</taxon>
        <taxon>Methylacidiphilae</taxon>
        <taxon>Methylacidiphilales</taxon>
        <taxon>Methylacidiphilaceae</taxon>
        <taxon>Methylacidiphilum (ex Ratnadevi et al. 2023)</taxon>
    </lineage>
</organism>
<accession>I0JW49</accession>
<dbReference type="InterPro" id="IPR017853">
    <property type="entry name" value="GH"/>
</dbReference>
<dbReference type="SUPFAM" id="SSF51445">
    <property type="entry name" value="(Trans)glycosidases"/>
    <property type="match status" value="1"/>
</dbReference>
<feature type="transmembrane region" description="Helical" evidence="1">
    <location>
        <begin position="807"/>
        <end position="824"/>
    </location>
</feature>
<name>I0JW49_METFB</name>
<keyword evidence="1" id="KW-0472">Membrane</keyword>
<feature type="transmembrane region" description="Helical" evidence="1">
    <location>
        <begin position="784"/>
        <end position="801"/>
    </location>
</feature>
<dbReference type="InterPro" id="IPR006103">
    <property type="entry name" value="Glyco_hydro_2_cat"/>
</dbReference>
<evidence type="ECO:0000259" key="2">
    <source>
        <dbReference type="Pfam" id="PF00535"/>
    </source>
</evidence>
<dbReference type="OrthoDB" id="396512at2"/>
<proteinExistence type="predicted"/>
<dbReference type="Pfam" id="PF00535">
    <property type="entry name" value="Glycos_transf_2"/>
    <property type="match status" value="1"/>
</dbReference>
<dbReference type="EMBL" id="CAHT01000008">
    <property type="protein sequence ID" value="CCG91468.1"/>
    <property type="molecule type" value="Genomic_DNA"/>
</dbReference>
<dbReference type="InterPro" id="IPR001173">
    <property type="entry name" value="Glyco_trans_2-like"/>
</dbReference>
<feature type="transmembrane region" description="Helical" evidence="1">
    <location>
        <begin position="595"/>
        <end position="617"/>
    </location>
</feature>
<dbReference type="SUPFAM" id="SSF53448">
    <property type="entry name" value="Nucleotide-diphospho-sugar transferases"/>
    <property type="match status" value="1"/>
</dbReference>
<feature type="domain" description="Glycoside hydrolase family 2 catalytic" evidence="3">
    <location>
        <begin position="22"/>
        <end position="239"/>
    </location>
</feature>
<dbReference type="AlphaFoldDB" id="I0JW49"/>
<dbReference type="STRING" id="1156937.GCA_000953475_01059"/>
<keyword evidence="4" id="KW-0808">Transferase</keyword>
<feature type="transmembrane region" description="Helical" evidence="1">
    <location>
        <begin position="624"/>
        <end position="641"/>
    </location>
</feature>
<evidence type="ECO:0000259" key="3">
    <source>
        <dbReference type="Pfam" id="PF02836"/>
    </source>
</evidence>
<evidence type="ECO:0000313" key="4">
    <source>
        <dbReference type="EMBL" id="CCG91468.1"/>
    </source>
</evidence>
<feature type="transmembrane region" description="Helical" evidence="1">
    <location>
        <begin position="653"/>
        <end position="673"/>
    </location>
</feature>
<protein>
    <submittedName>
        <fullName evidence="4">Glycosyltransferase</fullName>
    </submittedName>
</protein>
<reference evidence="4 5" key="1">
    <citation type="journal article" date="2012" name="J. Bacteriol.">
        <title>Draft Genome Sequence of the Volcano-Inhabiting Thermoacidophilic Methanotroph Methylacidiphilum fumariolicum Strain SolV.</title>
        <authorList>
            <person name="Khadem A.F."/>
            <person name="Wieczorek A.S."/>
            <person name="Pol A."/>
            <person name="Vuilleumier S."/>
            <person name="Harhangi H.R."/>
            <person name="Dunfield P.F."/>
            <person name="Kalyuzhnaya M.G."/>
            <person name="Murrell J.C."/>
            <person name="Francoijs K.-J."/>
            <person name="Stunnenberg H.G."/>
            <person name="Stein L.Y."/>
            <person name="DiSpirito A.A."/>
            <person name="Semrau J.D."/>
            <person name="Lajus A."/>
            <person name="Medigue C."/>
            <person name="Klotz M.G."/>
            <person name="Jetten M.S.M."/>
            <person name="Op den Camp H.J.M."/>
        </authorList>
    </citation>
    <scope>NUCLEOTIDE SEQUENCE [LARGE SCALE GENOMIC DNA]</scope>
    <source>
        <strain evidence="4 5">SolV</strain>
    </source>
</reference>
<dbReference type="InterPro" id="IPR029044">
    <property type="entry name" value="Nucleotide-diphossugar_trans"/>
</dbReference>
<dbReference type="GO" id="GO:0004553">
    <property type="term" value="F:hydrolase activity, hydrolyzing O-glycosyl compounds"/>
    <property type="evidence" value="ECO:0007669"/>
    <property type="project" value="InterPro"/>
</dbReference>
<dbReference type="PANTHER" id="PTHR43685:SF3">
    <property type="entry name" value="SLR2126 PROTEIN"/>
    <property type="match status" value="1"/>
</dbReference>
<evidence type="ECO:0000313" key="5">
    <source>
        <dbReference type="Proteomes" id="UP000004837"/>
    </source>
</evidence>
<keyword evidence="1" id="KW-1133">Transmembrane helix</keyword>
<dbReference type="Proteomes" id="UP000004837">
    <property type="component" value="Unassembled WGS sequence"/>
</dbReference>
<evidence type="ECO:0000256" key="1">
    <source>
        <dbReference type="SAM" id="Phobius"/>
    </source>
</evidence>
<keyword evidence="1" id="KW-0812">Transmembrane</keyword>
<dbReference type="Pfam" id="PF02836">
    <property type="entry name" value="Glyco_hydro_2_C"/>
    <property type="match status" value="1"/>
</dbReference>
<dbReference type="InParanoid" id="I0JW49"/>
<dbReference type="GO" id="GO:0016740">
    <property type="term" value="F:transferase activity"/>
    <property type="evidence" value="ECO:0007669"/>
    <property type="project" value="UniProtKB-KW"/>
</dbReference>
<dbReference type="InterPro" id="IPR050834">
    <property type="entry name" value="Glycosyltransf_2"/>
</dbReference>